<dbReference type="CDD" id="cd03109">
    <property type="entry name" value="DTBS"/>
    <property type="match status" value="1"/>
</dbReference>
<evidence type="ECO:0000256" key="6">
    <source>
        <dbReference type="ARBA" id="ARBA00022840"/>
    </source>
</evidence>
<gene>
    <name evidence="9" type="primary">bioD</name>
    <name evidence="10" type="ORF">CDV25_08320</name>
</gene>
<evidence type="ECO:0000256" key="8">
    <source>
        <dbReference type="ARBA" id="ARBA00047386"/>
    </source>
</evidence>
<comment type="catalytic activity">
    <reaction evidence="8">
        <text>(7R,8S)-8-amino-7-(carboxyamino)nonanoate + ATP = (4R,5S)-dethiobiotin + ADP + phosphate + H(+)</text>
        <dbReference type="Rhea" id="RHEA:63684"/>
        <dbReference type="ChEBI" id="CHEBI:15378"/>
        <dbReference type="ChEBI" id="CHEBI:30616"/>
        <dbReference type="ChEBI" id="CHEBI:43474"/>
        <dbReference type="ChEBI" id="CHEBI:149470"/>
        <dbReference type="ChEBI" id="CHEBI:149473"/>
        <dbReference type="ChEBI" id="CHEBI:456216"/>
    </reaction>
</comment>
<comment type="catalytic activity">
    <reaction evidence="9">
        <text>(7R,8S)-7,8-diammoniononanoate + CO2 + ATP = (4R,5S)-dethiobiotin + ADP + phosphate + 3 H(+)</text>
        <dbReference type="Rhea" id="RHEA:15805"/>
        <dbReference type="ChEBI" id="CHEBI:15378"/>
        <dbReference type="ChEBI" id="CHEBI:16526"/>
        <dbReference type="ChEBI" id="CHEBI:30616"/>
        <dbReference type="ChEBI" id="CHEBI:43474"/>
        <dbReference type="ChEBI" id="CHEBI:149469"/>
        <dbReference type="ChEBI" id="CHEBI:149473"/>
        <dbReference type="ChEBI" id="CHEBI:456216"/>
        <dbReference type="EC" id="6.3.3.3"/>
    </reaction>
</comment>
<keyword evidence="5 9" id="KW-0093">Biotin biosynthesis</keyword>
<dbReference type="OrthoDB" id="9802097at2"/>
<evidence type="ECO:0000256" key="4">
    <source>
        <dbReference type="ARBA" id="ARBA00022741"/>
    </source>
</evidence>
<evidence type="ECO:0000256" key="5">
    <source>
        <dbReference type="ARBA" id="ARBA00022756"/>
    </source>
</evidence>
<dbReference type="Gene3D" id="3.40.50.300">
    <property type="entry name" value="P-loop containing nucleotide triphosphate hydrolases"/>
    <property type="match status" value="1"/>
</dbReference>
<feature type="active site" evidence="9">
    <location>
        <position position="31"/>
    </location>
</feature>
<dbReference type="Pfam" id="PF13500">
    <property type="entry name" value="AAA_26"/>
    <property type="match status" value="1"/>
</dbReference>
<dbReference type="SUPFAM" id="SSF52540">
    <property type="entry name" value="P-loop containing nucleoside triphosphate hydrolases"/>
    <property type="match status" value="1"/>
</dbReference>
<evidence type="ECO:0000256" key="2">
    <source>
        <dbReference type="ARBA" id="ARBA00022598"/>
    </source>
</evidence>
<keyword evidence="6 9" id="KW-0067">ATP-binding</keyword>
<dbReference type="HAMAP" id="MF_00336">
    <property type="entry name" value="BioD"/>
    <property type="match status" value="1"/>
</dbReference>
<reference evidence="10 11" key="1">
    <citation type="submission" date="2017-06" db="EMBL/GenBank/DDBJ databases">
        <title>Complete genome of Helicobacter apodemus.</title>
        <authorList>
            <person name="Cho S."/>
        </authorList>
    </citation>
    <scope>NUCLEOTIDE SEQUENCE [LARGE SCALE GENOMIC DNA]</scope>
    <source>
        <strain evidence="11">SNUVETPUB-15-01</strain>
    </source>
</reference>
<evidence type="ECO:0000313" key="10">
    <source>
        <dbReference type="EMBL" id="AWI34764.1"/>
    </source>
</evidence>
<dbReference type="InterPro" id="IPR027417">
    <property type="entry name" value="P-loop_NTPase"/>
</dbReference>
<evidence type="ECO:0000256" key="3">
    <source>
        <dbReference type="ARBA" id="ARBA00022723"/>
    </source>
</evidence>
<dbReference type="PANTHER" id="PTHR43210">
    <property type="entry name" value="DETHIOBIOTIN SYNTHETASE"/>
    <property type="match status" value="1"/>
</dbReference>
<comment type="function">
    <text evidence="9">Catalyzes a mechanistically unusual reaction, the ATP-dependent insertion of CO2 between the N7 and N8 nitrogen atoms of 7,8-diaminopelargonic acid (DAPA, also called 7,8-diammoniononanoate) to form a ureido ring.</text>
</comment>
<evidence type="ECO:0000313" key="11">
    <source>
        <dbReference type="Proteomes" id="UP000244890"/>
    </source>
</evidence>
<protein>
    <recommendedName>
        <fullName evidence="9">ATP-dependent dethiobiotin synthetase BioD</fullName>
        <ecNumber evidence="9">6.3.3.3</ecNumber>
    </recommendedName>
    <alternativeName>
        <fullName evidence="9">DTB synthetase</fullName>
        <shortName evidence="9">DTBS</shortName>
    </alternativeName>
    <alternativeName>
        <fullName evidence="9">Dethiobiotin synthase</fullName>
    </alternativeName>
</protein>
<dbReference type="AlphaFoldDB" id="A0A2U8FF33"/>
<keyword evidence="7 9" id="KW-0460">Magnesium</keyword>
<dbReference type="UniPathway" id="UPA00078">
    <property type="reaction ID" value="UER00161"/>
</dbReference>
<comment type="caution">
    <text evidence="9">Lacks conserved residue(s) required for the propagation of feature annotation.</text>
</comment>
<name>A0A2U8FF33_9HELI</name>
<dbReference type="EMBL" id="CP021886">
    <property type="protein sequence ID" value="AWI34764.1"/>
    <property type="molecule type" value="Genomic_DNA"/>
</dbReference>
<comment type="subunit">
    <text evidence="9">Homodimer.</text>
</comment>
<organism evidence="10 11">
    <name type="scientific">Helicobacter apodemus</name>
    <dbReference type="NCBI Taxonomy" id="135569"/>
    <lineage>
        <taxon>Bacteria</taxon>
        <taxon>Pseudomonadati</taxon>
        <taxon>Campylobacterota</taxon>
        <taxon>Epsilonproteobacteria</taxon>
        <taxon>Campylobacterales</taxon>
        <taxon>Helicobacteraceae</taxon>
        <taxon>Helicobacter</taxon>
    </lineage>
</organism>
<keyword evidence="4 9" id="KW-0547">Nucleotide-binding</keyword>
<feature type="binding site" evidence="9">
    <location>
        <begin position="11"/>
        <end position="16"/>
    </location>
    <ligand>
        <name>ATP</name>
        <dbReference type="ChEBI" id="CHEBI:30616"/>
    </ligand>
</feature>
<feature type="binding site" evidence="9">
    <location>
        <position position="40"/>
    </location>
    <ligand>
        <name>Mg(2+)</name>
        <dbReference type="ChEBI" id="CHEBI:18420"/>
    </ligand>
</feature>
<feature type="binding site" evidence="9">
    <location>
        <position position="15"/>
    </location>
    <ligand>
        <name>Mg(2+)</name>
        <dbReference type="ChEBI" id="CHEBI:18420"/>
    </ligand>
</feature>
<keyword evidence="1 9" id="KW-0963">Cytoplasm</keyword>
<dbReference type="GO" id="GO:0000287">
    <property type="term" value="F:magnesium ion binding"/>
    <property type="evidence" value="ECO:0007669"/>
    <property type="project" value="UniProtKB-UniRule"/>
</dbReference>
<dbReference type="PANTHER" id="PTHR43210:SF2">
    <property type="entry name" value="ATP-DEPENDENT DETHIOBIOTIN SYNTHETASE BIOD 2"/>
    <property type="match status" value="1"/>
</dbReference>
<feature type="binding site" evidence="9">
    <location>
        <begin position="93"/>
        <end position="96"/>
    </location>
    <ligand>
        <name>ATP</name>
        <dbReference type="ChEBI" id="CHEBI:30616"/>
    </ligand>
</feature>
<keyword evidence="2 9" id="KW-0436">Ligase</keyword>
<evidence type="ECO:0000256" key="7">
    <source>
        <dbReference type="ARBA" id="ARBA00022842"/>
    </source>
</evidence>
<dbReference type="GO" id="GO:0005829">
    <property type="term" value="C:cytosol"/>
    <property type="evidence" value="ECO:0007669"/>
    <property type="project" value="TreeGrafter"/>
</dbReference>
<dbReference type="RefSeq" id="WP_108911550.1">
    <property type="nucleotide sequence ID" value="NZ_CP021886.1"/>
</dbReference>
<dbReference type="Proteomes" id="UP000244890">
    <property type="component" value="Chromosome"/>
</dbReference>
<evidence type="ECO:0000256" key="9">
    <source>
        <dbReference type="HAMAP-Rule" id="MF_00336"/>
    </source>
</evidence>
<comment type="similarity">
    <text evidence="9">Belongs to the dethiobiotin synthetase family.</text>
</comment>
<dbReference type="GO" id="GO:0009102">
    <property type="term" value="P:biotin biosynthetic process"/>
    <property type="evidence" value="ECO:0007669"/>
    <property type="project" value="UniProtKB-UniRule"/>
</dbReference>
<dbReference type="GO" id="GO:0005524">
    <property type="term" value="F:ATP binding"/>
    <property type="evidence" value="ECO:0007669"/>
    <property type="project" value="UniProtKB-UniRule"/>
</dbReference>
<comment type="cofactor">
    <cofactor evidence="9">
        <name>Mg(2+)</name>
        <dbReference type="ChEBI" id="CHEBI:18420"/>
    </cofactor>
</comment>
<dbReference type="GO" id="GO:0004141">
    <property type="term" value="F:dethiobiotin synthase activity"/>
    <property type="evidence" value="ECO:0007669"/>
    <property type="project" value="UniProtKB-UniRule"/>
</dbReference>
<proteinExistence type="inferred from homology"/>
<accession>A0A2U8FF33</accession>
<dbReference type="InterPro" id="IPR004472">
    <property type="entry name" value="DTB_synth_BioD"/>
</dbReference>
<sequence length="196" mass="22320">MKIYVVGIHTDVGKTHFSAAFCKVFGYDYFKLIQAGEPKDSEFIHKFSPATHIFKEGVFLKTPASPHRGKRLERLNYKGLDINLPKSENLLIEAAGGLFTPLDESATMLDYISTFKYPCVLIGKYYLGAINHTLLSLDALNQRQISIKTLVMMGKKEEDFDSFINSYAKVKIVHLDFYKDKIETNAFKKAFSFILE</sequence>
<evidence type="ECO:0000256" key="1">
    <source>
        <dbReference type="ARBA" id="ARBA00022490"/>
    </source>
</evidence>
<dbReference type="KEGG" id="had:CDV25_08320"/>
<dbReference type="EC" id="6.3.3.3" evidence="9"/>
<comment type="pathway">
    <text evidence="9">Cofactor biosynthesis; biotin biosynthesis; biotin from 7,8-diaminononanoate: step 1/2.</text>
</comment>
<feature type="binding site" evidence="9">
    <location>
        <position position="93"/>
    </location>
    <ligand>
        <name>Mg(2+)</name>
        <dbReference type="ChEBI" id="CHEBI:18420"/>
    </ligand>
</feature>
<dbReference type="PIRSF" id="PIRSF006755">
    <property type="entry name" value="DTB_synth"/>
    <property type="match status" value="1"/>
</dbReference>
<feature type="binding site" evidence="9">
    <location>
        <position position="40"/>
    </location>
    <ligand>
        <name>ATP</name>
        <dbReference type="ChEBI" id="CHEBI:30616"/>
    </ligand>
</feature>
<comment type="subcellular location">
    <subcellularLocation>
        <location evidence="9">Cytoplasm</location>
    </subcellularLocation>
</comment>
<keyword evidence="3 9" id="KW-0479">Metal-binding</keyword>